<protein>
    <submittedName>
        <fullName evidence="7">Heparinase</fullName>
    </submittedName>
</protein>
<dbReference type="PANTHER" id="PTHR39210">
    <property type="entry name" value="HEPARIN-SULFATE LYASE"/>
    <property type="match status" value="1"/>
</dbReference>
<dbReference type="PANTHER" id="PTHR39210:SF1">
    <property type="entry name" value="HEPARIN-SULFATE LYASE"/>
    <property type="match status" value="1"/>
</dbReference>
<keyword evidence="2" id="KW-0732">Signal</keyword>
<proteinExistence type="predicted"/>
<dbReference type="InterPro" id="IPR012480">
    <property type="entry name" value="Hepar_II_III_C"/>
</dbReference>
<dbReference type="GO" id="GO:0042597">
    <property type="term" value="C:periplasmic space"/>
    <property type="evidence" value="ECO:0007669"/>
    <property type="project" value="UniProtKB-SubCell"/>
</dbReference>
<feature type="domain" description="Heparinase II/III-like C-terminal" evidence="5">
    <location>
        <begin position="334"/>
        <end position="541"/>
    </location>
</feature>
<dbReference type="Gene3D" id="2.70.98.70">
    <property type="match status" value="1"/>
</dbReference>
<dbReference type="Gene3D" id="1.50.10.100">
    <property type="entry name" value="Chondroitin AC/alginate lyase"/>
    <property type="match status" value="1"/>
</dbReference>
<dbReference type="Pfam" id="PF16889">
    <property type="entry name" value="Hepar_II_III_N"/>
    <property type="match status" value="1"/>
</dbReference>
<evidence type="ECO:0000256" key="4">
    <source>
        <dbReference type="ARBA" id="ARBA00023239"/>
    </source>
</evidence>
<dbReference type="KEGG" id="jeh:EJN90_13650"/>
<feature type="domain" description="Heparin-sulfate lyase N-terminal" evidence="6">
    <location>
        <begin position="63"/>
        <end position="304"/>
    </location>
</feature>
<dbReference type="RefSeq" id="WP_126112149.1">
    <property type="nucleotide sequence ID" value="NZ_CP034465.1"/>
</dbReference>
<dbReference type="Pfam" id="PF07940">
    <property type="entry name" value="Hepar_II_III_C"/>
    <property type="match status" value="1"/>
</dbReference>
<evidence type="ECO:0000259" key="6">
    <source>
        <dbReference type="Pfam" id="PF16889"/>
    </source>
</evidence>
<keyword evidence="4" id="KW-0456">Lyase</keyword>
<comment type="subcellular location">
    <subcellularLocation>
        <location evidence="1">Periplasm</location>
    </subcellularLocation>
</comment>
<gene>
    <name evidence="7" type="ORF">EJN90_13650</name>
</gene>
<dbReference type="InterPro" id="IPR008929">
    <property type="entry name" value="Chondroitin_lyas"/>
</dbReference>
<dbReference type="OrthoDB" id="7335480at2"/>
<evidence type="ECO:0000313" key="8">
    <source>
        <dbReference type="Proteomes" id="UP000273326"/>
    </source>
</evidence>
<dbReference type="InterPro" id="IPR031680">
    <property type="entry name" value="Hepar_II_III_N"/>
</dbReference>
<dbReference type="EMBL" id="CP034465">
    <property type="protein sequence ID" value="AZP05592.1"/>
    <property type="molecule type" value="Genomic_DNA"/>
</dbReference>
<accession>A0A3Q9BMG3</accession>
<evidence type="ECO:0000259" key="5">
    <source>
        <dbReference type="Pfam" id="PF07940"/>
    </source>
</evidence>
<keyword evidence="8" id="KW-1185">Reference proteome</keyword>
<evidence type="ECO:0000256" key="2">
    <source>
        <dbReference type="ARBA" id="ARBA00022729"/>
    </source>
</evidence>
<dbReference type="AlphaFoldDB" id="A0A3Q9BMG3"/>
<organism evidence="7 8">
    <name type="scientific">Jeotgalibaca ciconiae</name>
    <dbReference type="NCBI Taxonomy" id="2496265"/>
    <lineage>
        <taxon>Bacteria</taxon>
        <taxon>Bacillati</taxon>
        <taxon>Bacillota</taxon>
        <taxon>Bacilli</taxon>
        <taxon>Lactobacillales</taxon>
        <taxon>Carnobacteriaceae</taxon>
        <taxon>Jeotgalibaca</taxon>
    </lineage>
</organism>
<keyword evidence="3" id="KW-0574">Periplasm</keyword>
<evidence type="ECO:0000256" key="1">
    <source>
        <dbReference type="ARBA" id="ARBA00004418"/>
    </source>
</evidence>
<dbReference type="SUPFAM" id="SSF48230">
    <property type="entry name" value="Chondroitin AC/alginate lyase"/>
    <property type="match status" value="1"/>
</dbReference>
<dbReference type="GO" id="GO:0016829">
    <property type="term" value="F:lyase activity"/>
    <property type="evidence" value="ECO:0007669"/>
    <property type="project" value="UniProtKB-KW"/>
</dbReference>
<name>A0A3Q9BMG3_9LACT</name>
<dbReference type="Proteomes" id="UP000273326">
    <property type="component" value="Chromosome"/>
</dbReference>
<sequence>MDILQIIHYKKCFFSKDWIRNSYRSNLKEIENIKERVDYLMNDQIIFSDALDMEACNIPYSISKYKWNDYPEDDVEWTYMLNRQGFMVDLAITYALTQKSIYFKKWKQLLSLFIKENGVPNASNNNSWRPIDSGIRLMNWLKSLTYLPIEKLTNEELELIDESMMIHIQFLKNSYIDKYRLSNWGVLALSGIAVYDLFFPEKIKSSLMDWVWVQLENQIDLQFYSDGVHWEQSPLYHHEVISSLAYILQVSECLKRTLPINLRAKLEQPMKSSYYMASSDDYLSPLHDSDYVDFTYIYNIYREMGFLPQNGSSSSALFLGALYTDHKRSQIELPALFRGEKSGFSALKKESVYFTLFNGLHGSSHGHASAGSFTLNYQNEEIISDGGRYTYTESSIRKDLKGIAAHNTFFDEEDLSTVITESWGYDHLPLPIFQNTSEIEGISGGYLFSNAWISHPSESHLLSYYSRDFLILEEQSLVIIYDSYRGNGTSLTTTYNFNEICQVIPRDENRIEFKAQLSTGELFVRNGLLKIENQKRSSIYNELIQHQRVINKNKVENGQVNEISVITLNQSIQCQPLSVYQNGKTDKYPDASGVRILLDNHEFLDIYFLFNDVIKGDKLFKTEANQYFYGKITAFNKDNQMIKIK</sequence>
<evidence type="ECO:0000313" key="7">
    <source>
        <dbReference type="EMBL" id="AZP05592.1"/>
    </source>
</evidence>
<reference evidence="8" key="1">
    <citation type="submission" date="2018-12" db="EMBL/GenBank/DDBJ databases">
        <title>Complete genome sequencing of Jeotgalibaca sp. H21T32.</title>
        <authorList>
            <person name="Bae J.-W."/>
            <person name="Lee S.-Y."/>
        </authorList>
    </citation>
    <scope>NUCLEOTIDE SEQUENCE [LARGE SCALE GENOMIC DNA]</scope>
    <source>
        <strain evidence="8">H21T32</strain>
    </source>
</reference>
<evidence type="ECO:0000256" key="3">
    <source>
        <dbReference type="ARBA" id="ARBA00022764"/>
    </source>
</evidence>